<comment type="caution">
    <text evidence="1">The sequence shown here is derived from an EMBL/GenBank/DDBJ whole genome shotgun (WGS) entry which is preliminary data.</text>
</comment>
<protein>
    <submittedName>
        <fullName evidence="1">Uncharacterized protein</fullName>
    </submittedName>
</protein>
<keyword evidence="2" id="KW-1185">Reference proteome</keyword>
<proteinExistence type="predicted"/>
<reference evidence="1" key="1">
    <citation type="submission" date="2023-03" db="EMBL/GenBank/DDBJ databases">
        <title>Actinorhabdospora filicis NBRC 111898.</title>
        <authorList>
            <person name="Ichikawa N."/>
            <person name="Sato H."/>
            <person name="Tonouchi N."/>
        </authorList>
    </citation>
    <scope>NUCLEOTIDE SEQUENCE</scope>
    <source>
        <strain evidence="1">NBRC 111898</strain>
    </source>
</reference>
<dbReference type="RefSeq" id="WP_285663084.1">
    <property type="nucleotide sequence ID" value="NZ_BSTX01000002.1"/>
</dbReference>
<dbReference type="EMBL" id="BSTX01000002">
    <property type="protein sequence ID" value="GLZ77903.1"/>
    <property type="molecule type" value="Genomic_DNA"/>
</dbReference>
<evidence type="ECO:0000313" key="1">
    <source>
        <dbReference type="EMBL" id="GLZ77903.1"/>
    </source>
</evidence>
<gene>
    <name evidence="1" type="ORF">Afil01_27100</name>
</gene>
<name>A0A9W6W9E4_9ACTN</name>
<evidence type="ECO:0000313" key="2">
    <source>
        <dbReference type="Proteomes" id="UP001165079"/>
    </source>
</evidence>
<sequence length="304" mass="34217">MSAIPETDLQRALRHGPFPAALHLAIEARDMSLEALQARLFERGVAVSLSTLSYWRRGRSRPERDTSLKAVTALEEILGLPRDSLAGLLGPRRARGRWLDRPAGAVPLAKLWRDPQTLAEIYCGLPDDRLERVSIEDEYTVDADGRAETLSCRLCVRAEDDRVARCLIAYWAEDREGMAPEVTGTRHCRPGRVRDAEGFTVVELVLDRVLARGETAVIGYSLRLPAQKDPVDDFSRRFVRPVREYALTVVFDQARLPSRCVGYQRLSVDGPDRWAEELWPSRSGAAQLVFLDTAPSLVGIRWDW</sequence>
<organism evidence="1 2">
    <name type="scientific">Actinorhabdospora filicis</name>
    <dbReference type="NCBI Taxonomy" id="1785913"/>
    <lineage>
        <taxon>Bacteria</taxon>
        <taxon>Bacillati</taxon>
        <taxon>Actinomycetota</taxon>
        <taxon>Actinomycetes</taxon>
        <taxon>Micromonosporales</taxon>
        <taxon>Micromonosporaceae</taxon>
        <taxon>Actinorhabdospora</taxon>
    </lineage>
</organism>
<dbReference type="Proteomes" id="UP001165079">
    <property type="component" value="Unassembled WGS sequence"/>
</dbReference>
<dbReference type="AlphaFoldDB" id="A0A9W6W9E4"/>
<accession>A0A9W6W9E4</accession>